<evidence type="ECO:0000256" key="1">
    <source>
        <dbReference type="ARBA" id="ARBA00022475"/>
    </source>
</evidence>
<feature type="domain" description="Glycosyl transferase family 28 C-terminal" evidence="12">
    <location>
        <begin position="192"/>
        <end position="342"/>
    </location>
</feature>
<dbReference type="EMBL" id="UHIA01000004">
    <property type="protein sequence ID" value="SUO98508.1"/>
    <property type="molecule type" value="Genomic_DNA"/>
</dbReference>
<keyword evidence="14" id="KW-1185">Reference proteome</keyword>
<dbReference type="PANTHER" id="PTHR21015:SF22">
    <property type="entry name" value="GLYCOSYLTRANSFERASE"/>
    <property type="match status" value="1"/>
</dbReference>
<dbReference type="GO" id="GO:0050511">
    <property type="term" value="F:undecaprenyldiphospho-muramoylpentapeptide beta-N-acetylglucosaminyltransferase activity"/>
    <property type="evidence" value="ECO:0007669"/>
    <property type="project" value="UniProtKB-UniRule"/>
</dbReference>
<evidence type="ECO:0000256" key="7">
    <source>
        <dbReference type="ARBA" id="ARBA00023136"/>
    </source>
</evidence>
<dbReference type="SUPFAM" id="SSF53756">
    <property type="entry name" value="UDP-Glycosyltransferase/glycogen phosphorylase"/>
    <property type="match status" value="1"/>
</dbReference>
<evidence type="ECO:0000256" key="2">
    <source>
        <dbReference type="ARBA" id="ARBA00022618"/>
    </source>
</evidence>
<evidence type="ECO:0000256" key="4">
    <source>
        <dbReference type="ARBA" id="ARBA00022679"/>
    </source>
</evidence>
<dbReference type="GO" id="GO:0005975">
    <property type="term" value="P:carbohydrate metabolic process"/>
    <property type="evidence" value="ECO:0007669"/>
    <property type="project" value="InterPro"/>
</dbReference>
<comment type="function">
    <text evidence="10">Cell wall formation. Catalyzes the transfer of a GlcNAc subunit on undecaprenyl-pyrophosphoryl-MurNAc-pentapeptide (lipid intermediate I) to form undecaprenyl-pyrophosphoryl-MurNAc-(pentapeptide)GlcNAc (lipid intermediate II).</text>
</comment>
<comment type="similarity">
    <text evidence="10">Belongs to the glycosyltransferase 28 family. MurG subfamily.</text>
</comment>
<dbReference type="PANTHER" id="PTHR21015">
    <property type="entry name" value="UDP-N-ACETYLGLUCOSAMINE--N-ACETYLMURAMYL-(PENTAPEPTIDE) PYROPHOSPHORYL-UNDECAPRENOL N-ACETYLGLUCOSAMINE TRANSFERASE 1"/>
    <property type="match status" value="1"/>
</dbReference>
<gene>
    <name evidence="10 13" type="primary">murG</name>
    <name evidence="13" type="ORF">NCTC10717_02260</name>
</gene>
<feature type="domain" description="Glycosyltransferase family 28 N-terminal" evidence="11">
    <location>
        <begin position="9"/>
        <end position="146"/>
    </location>
</feature>
<keyword evidence="1 10" id="KW-1003">Cell membrane</keyword>
<evidence type="ECO:0000313" key="14">
    <source>
        <dbReference type="Proteomes" id="UP000254575"/>
    </source>
</evidence>
<comment type="subcellular location">
    <subcellularLocation>
        <location evidence="10">Cell membrane</location>
        <topology evidence="10">Peripheral membrane protein</topology>
        <orientation evidence="10">Cytoplasmic side</orientation>
    </subcellularLocation>
</comment>
<dbReference type="InterPro" id="IPR007235">
    <property type="entry name" value="Glyco_trans_28_C"/>
</dbReference>
<dbReference type="Pfam" id="PF04101">
    <property type="entry name" value="Glyco_tran_28_C"/>
    <property type="match status" value="1"/>
</dbReference>
<evidence type="ECO:0000259" key="11">
    <source>
        <dbReference type="Pfam" id="PF03033"/>
    </source>
</evidence>
<dbReference type="GO" id="GO:0071555">
    <property type="term" value="P:cell wall organization"/>
    <property type="evidence" value="ECO:0007669"/>
    <property type="project" value="UniProtKB-KW"/>
</dbReference>
<dbReference type="InterPro" id="IPR004276">
    <property type="entry name" value="GlycoTrans_28_N"/>
</dbReference>
<dbReference type="NCBIfam" id="TIGR01133">
    <property type="entry name" value="murG"/>
    <property type="match status" value="1"/>
</dbReference>
<sequence>MTEWSGKTVLMMAGGTGGHVYPALAVAQALAVRGAEIHWLGNADGFEAAKVAQAGFTLHDIQVKALRGKGLIGWLKAPFMIYAALKRVKAVMRRLRPAVVIGMGGFVSGPGGLAAKQLRIPLVIHEQNAVMGMTNTWLAKWTDKVLLADKRAADKLPVGKDFVETGNPVRTDIAALEAPEKRYAQHYGKIRLLVLGGSQGAKALNELLPQALALIPEDSRPRVTHQVGSKWLEATEALYAQSGVKAKVLPFIEDMAQAYAEADWVLARSGAATVAEIATVGIAAVFVPFPHAVDDHQSANAQTLAALGAAEIVQQSNLDAQTLAALIQARDLREDLAAQAALARQVSHAQALDKILHNIEEVLR</sequence>
<evidence type="ECO:0000259" key="12">
    <source>
        <dbReference type="Pfam" id="PF04101"/>
    </source>
</evidence>
<dbReference type="GO" id="GO:0051991">
    <property type="term" value="F:UDP-N-acetyl-D-glucosamine:N-acetylmuramoyl-L-alanyl-D-glutamyl-meso-2,6-diaminopimelyl-D-alanyl-D-alanine-diphosphoundecaprenol 4-beta-N-acetylglucosaminlytransferase activity"/>
    <property type="evidence" value="ECO:0007669"/>
    <property type="project" value="RHEA"/>
</dbReference>
<dbReference type="CDD" id="cd03785">
    <property type="entry name" value="GT28_MurG"/>
    <property type="match status" value="1"/>
</dbReference>
<keyword evidence="5 10" id="KW-0133">Cell shape</keyword>
<feature type="binding site" evidence="10">
    <location>
        <position position="297"/>
    </location>
    <ligand>
        <name>UDP-N-acetyl-alpha-D-glucosamine</name>
        <dbReference type="ChEBI" id="CHEBI:57705"/>
    </ligand>
</feature>
<dbReference type="OrthoDB" id="9808936at2"/>
<evidence type="ECO:0000313" key="13">
    <source>
        <dbReference type="EMBL" id="SUO98508.1"/>
    </source>
</evidence>
<keyword evidence="7 10" id="KW-0472">Membrane</keyword>
<evidence type="ECO:0000256" key="6">
    <source>
        <dbReference type="ARBA" id="ARBA00022984"/>
    </source>
</evidence>
<feature type="binding site" evidence="10">
    <location>
        <position position="170"/>
    </location>
    <ligand>
        <name>UDP-N-acetyl-alpha-D-glucosamine</name>
        <dbReference type="ChEBI" id="CHEBI:57705"/>
    </ligand>
</feature>
<comment type="pathway">
    <text evidence="10">Cell wall biogenesis; peptidoglycan biosynthesis.</text>
</comment>
<dbReference type="AlphaFoldDB" id="A0A380N1V3"/>
<dbReference type="HAMAP" id="MF_00033">
    <property type="entry name" value="MurG"/>
    <property type="match status" value="1"/>
</dbReference>
<dbReference type="Gene3D" id="3.40.50.2000">
    <property type="entry name" value="Glycogen Phosphorylase B"/>
    <property type="match status" value="2"/>
</dbReference>
<comment type="caution">
    <text evidence="10">Lacks conserved residue(s) required for the propagation of feature annotation.</text>
</comment>
<dbReference type="Proteomes" id="UP000254575">
    <property type="component" value="Unassembled WGS sequence"/>
</dbReference>
<keyword evidence="8 10" id="KW-0131">Cell cycle</keyword>
<accession>A0A380N1V3</accession>
<feature type="binding site" evidence="10">
    <location>
        <position position="128"/>
    </location>
    <ligand>
        <name>UDP-N-acetyl-alpha-D-glucosamine</name>
        <dbReference type="ChEBI" id="CHEBI:57705"/>
    </ligand>
</feature>
<dbReference type="RefSeq" id="WP_115219326.1">
    <property type="nucleotide sequence ID" value="NZ_UHIA01000004.1"/>
</dbReference>
<dbReference type="InterPro" id="IPR006009">
    <property type="entry name" value="GlcNAc_MurG"/>
</dbReference>
<keyword evidence="3 10" id="KW-0328">Glycosyltransferase</keyword>
<feature type="binding site" evidence="10">
    <location>
        <position position="252"/>
    </location>
    <ligand>
        <name>UDP-N-acetyl-alpha-D-glucosamine</name>
        <dbReference type="ChEBI" id="CHEBI:57705"/>
    </ligand>
</feature>
<keyword evidence="6 10" id="KW-0573">Peptidoglycan synthesis</keyword>
<name>A0A380N1V3_9GAMM</name>
<evidence type="ECO:0000256" key="10">
    <source>
        <dbReference type="HAMAP-Rule" id="MF_00033"/>
    </source>
</evidence>
<evidence type="ECO:0000256" key="3">
    <source>
        <dbReference type="ARBA" id="ARBA00022676"/>
    </source>
</evidence>
<dbReference type="GO" id="GO:0005886">
    <property type="term" value="C:plasma membrane"/>
    <property type="evidence" value="ECO:0007669"/>
    <property type="project" value="UniProtKB-SubCell"/>
</dbReference>
<keyword evidence="9 10" id="KW-0961">Cell wall biogenesis/degradation</keyword>
<dbReference type="EC" id="2.4.1.227" evidence="10"/>
<organism evidence="13 14">
    <name type="scientific">Suttonella indologenes</name>
    <dbReference type="NCBI Taxonomy" id="13276"/>
    <lineage>
        <taxon>Bacteria</taxon>
        <taxon>Pseudomonadati</taxon>
        <taxon>Pseudomonadota</taxon>
        <taxon>Gammaproteobacteria</taxon>
        <taxon>Cardiobacteriales</taxon>
        <taxon>Cardiobacteriaceae</taxon>
        <taxon>Suttonella</taxon>
    </lineage>
</organism>
<comment type="catalytic activity">
    <reaction evidence="10">
        <text>di-trans,octa-cis-undecaprenyl diphospho-N-acetyl-alpha-D-muramoyl-L-alanyl-D-glutamyl-meso-2,6-diaminopimeloyl-D-alanyl-D-alanine + UDP-N-acetyl-alpha-D-glucosamine = di-trans,octa-cis-undecaprenyl diphospho-[N-acetyl-alpha-D-glucosaminyl-(1-&gt;4)]-N-acetyl-alpha-D-muramoyl-L-alanyl-D-glutamyl-meso-2,6-diaminopimeloyl-D-alanyl-D-alanine + UDP + H(+)</text>
        <dbReference type="Rhea" id="RHEA:31227"/>
        <dbReference type="ChEBI" id="CHEBI:15378"/>
        <dbReference type="ChEBI" id="CHEBI:57705"/>
        <dbReference type="ChEBI" id="CHEBI:58223"/>
        <dbReference type="ChEBI" id="CHEBI:61387"/>
        <dbReference type="ChEBI" id="CHEBI:61388"/>
        <dbReference type="EC" id="2.4.1.227"/>
    </reaction>
</comment>
<reference evidence="13 14" key="1">
    <citation type="submission" date="2018-06" db="EMBL/GenBank/DDBJ databases">
        <authorList>
            <consortium name="Pathogen Informatics"/>
            <person name="Doyle S."/>
        </authorList>
    </citation>
    <scope>NUCLEOTIDE SEQUENCE [LARGE SCALE GENOMIC DNA]</scope>
    <source>
        <strain evidence="13 14">NCTC10717</strain>
    </source>
</reference>
<dbReference type="GO" id="GO:0009252">
    <property type="term" value="P:peptidoglycan biosynthetic process"/>
    <property type="evidence" value="ECO:0007669"/>
    <property type="project" value="UniProtKB-UniRule"/>
</dbReference>
<evidence type="ECO:0000256" key="9">
    <source>
        <dbReference type="ARBA" id="ARBA00023316"/>
    </source>
</evidence>
<dbReference type="GO" id="GO:0008360">
    <property type="term" value="P:regulation of cell shape"/>
    <property type="evidence" value="ECO:0007669"/>
    <property type="project" value="UniProtKB-KW"/>
</dbReference>
<dbReference type="GO" id="GO:0051301">
    <property type="term" value="P:cell division"/>
    <property type="evidence" value="ECO:0007669"/>
    <property type="project" value="UniProtKB-KW"/>
</dbReference>
<proteinExistence type="inferred from homology"/>
<evidence type="ECO:0000256" key="8">
    <source>
        <dbReference type="ARBA" id="ARBA00023306"/>
    </source>
</evidence>
<feature type="binding site" evidence="10">
    <location>
        <position position="198"/>
    </location>
    <ligand>
        <name>UDP-N-acetyl-alpha-D-glucosamine</name>
        <dbReference type="ChEBI" id="CHEBI:57705"/>
    </ligand>
</feature>
<keyword evidence="2 10" id="KW-0132">Cell division</keyword>
<evidence type="ECO:0000256" key="5">
    <source>
        <dbReference type="ARBA" id="ARBA00022960"/>
    </source>
</evidence>
<dbReference type="Pfam" id="PF03033">
    <property type="entry name" value="Glyco_transf_28"/>
    <property type="match status" value="1"/>
</dbReference>
<protein>
    <recommendedName>
        <fullName evidence="10">UDP-N-acetylglucosamine--N-acetylmuramyl-(pentapeptide) pyrophosphoryl-undecaprenol N-acetylglucosamine transferase</fullName>
        <ecNumber evidence="10">2.4.1.227</ecNumber>
    </recommendedName>
    <alternativeName>
        <fullName evidence="10">Undecaprenyl-PP-MurNAc-pentapeptide-UDPGlcNAc GlcNAc transferase</fullName>
    </alternativeName>
</protein>
<dbReference type="UniPathway" id="UPA00219"/>
<feature type="binding site" evidence="10">
    <location>
        <begin position="16"/>
        <end position="18"/>
    </location>
    <ligand>
        <name>UDP-N-acetyl-alpha-D-glucosamine</name>
        <dbReference type="ChEBI" id="CHEBI:57705"/>
    </ligand>
</feature>
<keyword evidence="4 10" id="KW-0808">Transferase</keyword>